<reference evidence="2" key="1">
    <citation type="submission" date="2021-03" db="EMBL/GenBank/DDBJ databases">
        <title>Draft genome sequence of rust myrtle Austropuccinia psidii MF-1, a brazilian biotype.</title>
        <authorList>
            <person name="Quecine M.C."/>
            <person name="Pachon D.M.R."/>
            <person name="Bonatelli M.L."/>
            <person name="Correr F.H."/>
            <person name="Franceschini L.M."/>
            <person name="Leite T.F."/>
            <person name="Margarido G.R.A."/>
            <person name="Almeida C.A."/>
            <person name="Ferrarezi J.A."/>
            <person name="Labate C.A."/>
        </authorList>
    </citation>
    <scope>NUCLEOTIDE SEQUENCE</scope>
    <source>
        <strain evidence="2">MF-1</strain>
    </source>
</reference>
<name>A0A9Q3L775_9BASI</name>
<evidence type="ECO:0000313" key="3">
    <source>
        <dbReference type="Proteomes" id="UP000765509"/>
    </source>
</evidence>
<dbReference type="EMBL" id="AVOT02149648">
    <property type="protein sequence ID" value="MBW0592667.1"/>
    <property type="molecule type" value="Genomic_DNA"/>
</dbReference>
<dbReference type="Proteomes" id="UP000765509">
    <property type="component" value="Unassembled WGS sequence"/>
</dbReference>
<evidence type="ECO:0000259" key="1">
    <source>
        <dbReference type="Pfam" id="PF07727"/>
    </source>
</evidence>
<organism evidence="2 3">
    <name type="scientific">Austropuccinia psidii MF-1</name>
    <dbReference type="NCBI Taxonomy" id="1389203"/>
    <lineage>
        <taxon>Eukaryota</taxon>
        <taxon>Fungi</taxon>
        <taxon>Dikarya</taxon>
        <taxon>Basidiomycota</taxon>
        <taxon>Pucciniomycotina</taxon>
        <taxon>Pucciniomycetes</taxon>
        <taxon>Pucciniales</taxon>
        <taxon>Sphaerophragmiaceae</taxon>
        <taxon>Austropuccinia</taxon>
    </lineage>
</organism>
<proteinExistence type="predicted"/>
<dbReference type="Pfam" id="PF07727">
    <property type="entry name" value="RVT_2"/>
    <property type="match status" value="1"/>
</dbReference>
<accession>A0A9Q3L775</accession>
<feature type="domain" description="Reverse transcriptase Ty1/copia-type" evidence="1">
    <location>
        <begin position="20"/>
        <end position="210"/>
    </location>
</feature>
<protein>
    <recommendedName>
        <fullName evidence="1">Reverse transcriptase Ty1/copia-type domain-containing protein</fullName>
    </recommendedName>
</protein>
<sequence length="228" mass="26469">MEKLNVWSLRKKTTKDHPITRLDYQSTFAPTGRLSSLRALISFATIHKYEFHQMDVQSAFLNAPLQEEICLEIPQGVLADRETHVIQLNKALYGLKQASFTWYKHLTKWFTTSGFQCSITNPCVFWRKDNSPIWIYVPADELAIFGRNLEDFKQEIKKDFDMKDLGKSQLLLGIKINHVNDGFSLNQEHYINELADIYNINNLIPSNTPLKPHIQLAISSDKEHEEFN</sequence>
<comment type="caution">
    <text evidence="2">The sequence shown here is derived from an EMBL/GenBank/DDBJ whole genome shotgun (WGS) entry which is preliminary data.</text>
</comment>
<gene>
    <name evidence="2" type="ORF">O181_132382</name>
</gene>
<keyword evidence="3" id="KW-1185">Reference proteome</keyword>
<dbReference type="SUPFAM" id="SSF56672">
    <property type="entry name" value="DNA/RNA polymerases"/>
    <property type="match status" value="1"/>
</dbReference>
<evidence type="ECO:0000313" key="2">
    <source>
        <dbReference type="EMBL" id="MBW0592667.1"/>
    </source>
</evidence>
<dbReference type="InterPro" id="IPR013103">
    <property type="entry name" value="RVT_2"/>
</dbReference>
<dbReference type="InterPro" id="IPR043502">
    <property type="entry name" value="DNA/RNA_pol_sf"/>
</dbReference>
<dbReference type="AlphaFoldDB" id="A0A9Q3L775"/>